<name>A0A6A6WMU2_9PEZI</name>
<reference evidence="1" key="1">
    <citation type="journal article" date="2020" name="Stud. Mycol.">
        <title>101 Dothideomycetes genomes: a test case for predicting lifestyles and emergence of pathogens.</title>
        <authorList>
            <person name="Haridas S."/>
            <person name="Albert R."/>
            <person name="Binder M."/>
            <person name="Bloem J."/>
            <person name="Labutti K."/>
            <person name="Salamov A."/>
            <person name="Andreopoulos B."/>
            <person name="Baker S."/>
            <person name="Barry K."/>
            <person name="Bills G."/>
            <person name="Bluhm B."/>
            <person name="Cannon C."/>
            <person name="Castanera R."/>
            <person name="Culley D."/>
            <person name="Daum C."/>
            <person name="Ezra D."/>
            <person name="Gonzalez J."/>
            <person name="Henrissat B."/>
            <person name="Kuo A."/>
            <person name="Liang C."/>
            <person name="Lipzen A."/>
            <person name="Lutzoni F."/>
            <person name="Magnuson J."/>
            <person name="Mondo S."/>
            <person name="Nolan M."/>
            <person name="Ohm R."/>
            <person name="Pangilinan J."/>
            <person name="Park H.-J."/>
            <person name="Ramirez L."/>
            <person name="Alfaro M."/>
            <person name="Sun H."/>
            <person name="Tritt A."/>
            <person name="Yoshinaga Y."/>
            <person name="Zwiers L.-H."/>
            <person name="Turgeon B."/>
            <person name="Goodwin S."/>
            <person name="Spatafora J."/>
            <person name="Crous P."/>
            <person name="Grigoriev I."/>
        </authorList>
    </citation>
    <scope>NUCLEOTIDE SEQUENCE</scope>
    <source>
        <strain evidence="1">CBS 121739</strain>
    </source>
</reference>
<organism evidence="1 2">
    <name type="scientific">Pseudovirgaria hyperparasitica</name>
    <dbReference type="NCBI Taxonomy" id="470096"/>
    <lineage>
        <taxon>Eukaryota</taxon>
        <taxon>Fungi</taxon>
        <taxon>Dikarya</taxon>
        <taxon>Ascomycota</taxon>
        <taxon>Pezizomycotina</taxon>
        <taxon>Dothideomycetes</taxon>
        <taxon>Dothideomycetes incertae sedis</taxon>
        <taxon>Acrospermales</taxon>
        <taxon>Acrospermaceae</taxon>
        <taxon>Pseudovirgaria</taxon>
    </lineage>
</organism>
<dbReference type="EMBL" id="ML996565">
    <property type="protein sequence ID" value="KAF2763541.1"/>
    <property type="molecule type" value="Genomic_DNA"/>
</dbReference>
<dbReference type="RefSeq" id="XP_033605992.1">
    <property type="nucleotide sequence ID" value="XM_033746378.1"/>
</dbReference>
<dbReference type="Proteomes" id="UP000799437">
    <property type="component" value="Unassembled WGS sequence"/>
</dbReference>
<dbReference type="GeneID" id="54487432"/>
<dbReference type="OrthoDB" id="3555966at2759"/>
<accession>A0A6A6WMU2</accession>
<dbReference type="AlphaFoldDB" id="A0A6A6WMU2"/>
<sequence length="160" mass="18203">MAELAEDLLAIDPMSPETRAAFMRVYNADPDEDEDAVDSVRGIMGEIASMTHEPRWRLADIHIYCDGDRRWTLAHDRTEFPRHKLQEWFPNGPDPEDVELSTGAYGWSNIIRKQTVDALLNADNYAHFGMLALLDSLNYKLHPNPTQAAAGVLVPKRSRW</sequence>
<evidence type="ECO:0000313" key="2">
    <source>
        <dbReference type="Proteomes" id="UP000799437"/>
    </source>
</evidence>
<gene>
    <name evidence="1" type="ORF">EJ05DRAFT_496358</name>
</gene>
<keyword evidence="2" id="KW-1185">Reference proteome</keyword>
<proteinExistence type="predicted"/>
<protein>
    <submittedName>
        <fullName evidence="1">Uncharacterized protein</fullName>
    </submittedName>
</protein>
<evidence type="ECO:0000313" key="1">
    <source>
        <dbReference type="EMBL" id="KAF2763541.1"/>
    </source>
</evidence>